<evidence type="ECO:0000313" key="1">
    <source>
        <dbReference type="EMBL" id="CAF1210032.1"/>
    </source>
</evidence>
<proteinExistence type="predicted"/>
<reference evidence="1" key="1">
    <citation type="submission" date="2021-02" db="EMBL/GenBank/DDBJ databases">
        <authorList>
            <person name="Nowell W R."/>
        </authorList>
    </citation>
    <scope>NUCLEOTIDE SEQUENCE</scope>
</reference>
<sequence>MEQALSKYLMNFNQLLCSSDSLFLGTLVKEELKNNIAVYFLYLEKHVEEIMKKISPFIAQGISEKGLKGALDLNFAITRLHTPLWYDEEMEEIEGSYQDISRLSLLPELIKDACSIIGA</sequence>
<gene>
    <name evidence="1" type="ORF">GPM918_LOCUS24165</name>
    <name evidence="2" type="ORF">SRO942_LOCUS24161</name>
</gene>
<dbReference type="AlphaFoldDB" id="A0A814X2C4"/>
<organism evidence="1 3">
    <name type="scientific">Didymodactylos carnosus</name>
    <dbReference type="NCBI Taxonomy" id="1234261"/>
    <lineage>
        <taxon>Eukaryota</taxon>
        <taxon>Metazoa</taxon>
        <taxon>Spiralia</taxon>
        <taxon>Gnathifera</taxon>
        <taxon>Rotifera</taxon>
        <taxon>Eurotatoria</taxon>
        <taxon>Bdelloidea</taxon>
        <taxon>Philodinida</taxon>
        <taxon>Philodinidae</taxon>
        <taxon>Didymodactylos</taxon>
    </lineage>
</organism>
<evidence type="ECO:0000313" key="3">
    <source>
        <dbReference type="Proteomes" id="UP000663829"/>
    </source>
</evidence>
<name>A0A814X2C4_9BILA</name>
<dbReference type="Proteomes" id="UP000681722">
    <property type="component" value="Unassembled WGS sequence"/>
</dbReference>
<protein>
    <submittedName>
        <fullName evidence="1">Uncharacterized protein</fullName>
    </submittedName>
</protein>
<dbReference type="EMBL" id="CAJOBC010008904">
    <property type="protein sequence ID" value="CAF3974071.1"/>
    <property type="molecule type" value="Genomic_DNA"/>
</dbReference>
<dbReference type="OrthoDB" id="189997at2759"/>
<keyword evidence="3" id="KW-1185">Reference proteome</keyword>
<comment type="caution">
    <text evidence="1">The sequence shown here is derived from an EMBL/GenBank/DDBJ whole genome shotgun (WGS) entry which is preliminary data.</text>
</comment>
<dbReference type="EMBL" id="CAJNOQ010008905">
    <property type="protein sequence ID" value="CAF1210032.1"/>
    <property type="molecule type" value="Genomic_DNA"/>
</dbReference>
<accession>A0A814X2C4</accession>
<evidence type="ECO:0000313" key="2">
    <source>
        <dbReference type="EMBL" id="CAF3974071.1"/>
    </source>
</evidence>
<dbReference type="Proteomes" id="UP000663829">
    <property type="component" value="Unassembled WGS sequence"/>
</dbReference>